<name>A0A2W5L0B0_SPHMC</name>
<gene>
    <name evidence="3" type="ORF">DI569_07135</name>
</gene>
<feature type="region of interest" description="Disordered" evidence="1">
    <location>
        <begin position="81"/>
        <end position="106"/>
    </location>
</feature>
<dbReference type="EMBL" id="QFPJ01000013">
    <property type="protein sequence ID" value="PZQ22666.1"/>
    <property type="molecule type" value="Genomic_DNA"/>
</dbReference>
<evidence type="ECO:0000313" key="3">
    <source>
        <dbReference type="EMBL" id="PZQ22666.1"/>
    </source>
</evidence>
<evidence type="ECO:0000259" key="2">
    <source>
        <dbReference type="SMART" id="SM00966"/>
    </source>
</evidence>
<dbReference type="InterPro" id="IPR007159">
    <property type="entry name" value="SpoVT-AbrB_dom"/>
</dbReference>
<organism evidence="3 4">
    <name type="scientific">Sphingopyxis macrogoltabida</name>
    <name type="common">Sphingomonas macrogoltabidus</name>
    <dbReference type="NCBI Taxonomy" id="33050"/>
    <lineage>
        <taxon>Bacteria</taxon>
        <taxon>Pseudomonadati</taxon>
        <taxon>Pseudomonadota</taxon>
        <taxon>Alphaproteobacteria</taxon>
        <taxon>Sphingomonadales</taxon>
        <taxon>Sphingomonadaceae</taxon>
        <taxon>Sphingopyxis</taxon>
    </lineage>
</organism>
<proteinExistence type="predicted"/>
<dbReference type="SUPFAM" id="SSF89447">
    <property type="entry name" value="AbrB/MazE/MraZ-like"/>
    <property type="match status" value="1"/>
</dbReference>
<feature type="compositionally biased region" description="Basic and acidic residues" evidence="1">
    <location>
        <begin position="95"/>
        <end position="106"/>
    </location>
</feature>
<dbReference type="AlphaFoldDB" id="A0A2W5L0B0"/>
<protein>
    <submittedName>
        <fullName evidence="3">AbrB/MazE/SpoVT family DNA-binding domain-containing protein</fullName>
    </submittedName>
</protein>
<feature type="domain" description="SpoVT-AbrB" evidence="2">
    <location>
        <begin position="21"/>
        <end position="62"/>
    </location>
</feature>
<dbReference type="Pfam" id="PF04014">
    <property type="entry name" value="MazE_antitoxin"/>
    <property type="match status" value="1"/>
</dbReference>
<evidence type="ECO:0000313" key="4">
    <source>
        <dbReference type="Proteomes" id="UP000248597"/>
    </source>
</evidence>
<accession>A0A2W5L0B0</accession>
<sequence>MYIHDVYTEAGVTKEYRAKVFKSGNSLALRLPKALGLEEGTEMIVREERGEFRFEPAEKPKAKIDVSGFAGKAPGIRLAPREEFEERPSAIAAREASEEAKAAKQA</sequence>
<reference evidence="3 4" key="1">
    <citation type="submission" date="2017-08" db="EMBL/GenBank/DDBJ databases">
        <title>Infants hospitalized years apart are colonized by the same room-sourced microbial strains.</title>
        <authorList>
            <person name="Brooks B."/>
            <person name="Olm M.R."/>
            <person name="Firek B.A."/>
            <person name="Baker R."/>
            <person name="Thomas B.C."/>
            <person name="Morowitz M.J."/>
            <person name="Banfield J.F."/>
        </authorList>
    </citation>
    <scope>NUCLEOTIDE SEQUENCE [LARGE SCALE GENOMIC DNA]</scope>
    <source>
        <strain evidence="3">S2_005_003_R2_47</strain>
    </source>
</reference>
<dbReference type="GO" id="GO:0003677">
    <property type="term" value="F:DNA binding"/>
    <property type="evidence" value="ECO:0007669"/>
    <property type="project" value="UniProtKB-KW"/>
</dbReference>
<dbReference type="SMART" id="SM00966">
    <property type="entry name" value="SpoVT_AbrB"/>
    <property type="match status" value="1"/>
</dbReference>
<dbReference type="Proteomes" id="UP000248597">
    <property type="component" value="Unassembled WGS sequence"/>
</dbReference>
<dbReference type="InterPro" id="IPR037914">
    <property type="entry name" value="SpoVT-AbrB_sf"/>
</dbReference>
<keyword evidence="3" id="KW-0238">DNA-binding</keyword>
<evidence type="ECO:0000256" key="1">
    <source>
        <dbReference type="SAM" id="MobiDB-lite"/>
    </source>
</evidence>
<dbReference type="Gene3D" id="2.10.260.10">
    <property type="match status" value="1"/>
</dbReference>
<comment type="caution">
    <text evidence="3">The sequence shown here is derived from an EMBL/GenBank/DDBJ whole genome shotgun (WGS) entry which is preliminary data.</text>
</comment>